<dbReference type="GeneID" id="54581055"/>
<evidence type="ECO:0000256" key="4">
    <source>
        <dbReference type="ARBA" id="ARBA00049194"/>
    </source>
</evidence>
<comment type="similarity">
    <text evidence="1 6">Belongs to the aldehyde dehydrogenase family.</text>
</comment>
<sequence length="593" mass="64347">MERFEDYNTYILGTIGAATIILFYFLLRSDPEAAVPYNVTPPEQIKPGWEGEVLEDPSMKVSGSSLIQCYAPATGEALGRVNPSTPSSIDRAVAKAREAQTQWAQTTFAQRRKVLKTMLKFVLENQETIARMACLDSGKTMVDASLGEILVTVEKLRWTIRHGEESLKSERRAGNLLMAYKWHEVVWQPLGVVAACVSWNYPFHNLISPIIASIFAGNAIIVKGSENTAWSSSYFTSIATSALVACGHDPNIVQSVVCWPNVADYLTSHPGISHITFIGSRPVAHHVCASAAKALTPVCVELGGKDPAIVLDDLSRNDFKRVASILMRGVFQSAGQNCIGIERVIALPNVYTSLINHLTPLISSLRPGSILNDSSPVDIGACISAANFATLETLIQDAVANGARLLCGGKRFIHPNYPQGHYFTPTLIVDVTPDMKIAQQELFAPVFLIMRAESVDDAIRIANSTPYALGASVYGSATRDLERVVREVHAGMVAVNDFAVTYMVQLPFGGVKGSGYGRFAGKEGLRSLCNQKAITRDRCPALIKTSIPPPMDLPLKGGTDVTERAWKMAVGIVWLGYGDWRGKIKGIKGLVGL</sequence>
<dbReference type="InterPro" id="IPR016161">
    <property type="entry name" value="Ald_DH/histidinol_DH"/>
</dbReference>
<evidence type="ECO:0000256" key="1">
    <source>
        <dbReference type="ARBA" id="ARBA00009986"/>
    </source>
</evidence>
<dbReference type="FunFam" id="3.40.605.10:FF:000014">
    <property type="entry name" value="aldehyde dehydrogenase 22A1"/>
    <property type="match status" value="1"/>
</dbReference>
<keyword evidence="7" id="KW-1133">Transmembrane helix</keyword>
<evidence type="ECO:0000313" key="9">
    <source>
        <dbReference type="EMBL" id="KAF2257252.1"/>
    </source>
</evidence>
<feature type="active site" evidence="5">
    <location>
        <position position="301"/>
    </location>
</feature>
<dbReference type="InterPro" id="IPR029510">
    <property type="entry name" value="Ald_DH_CS_GLU"/>
</dbReference>
<keyword evidence="7" id="KW-0472">Membrane</keyword>
<dbReference type="Pfam" id="PF00171">
    <property type="entry name" value="Aldedh"/>
    <property type="match status" value="1"/>
</dbReference>
<comment type="catalytic activity">
    <reaction evidence="4">
        <text>an aldehyde + NAD(+) + H2O = a carboxylate + NADH + 2 H(+)</text>
        <dbReference type="Rhea" id="RHEA:16185"/>
        <dbReference type="ChEBI" id="CHEBI:15377"/>
        <dbReference type="ChEBI" id="CHEBI:15378"/>
        <dbReference type="ChEBI" id="CHEBI:17478"/>
        <dbReference type="ChEBI" id="CHEBI:29067"/>
        <dbReference type="ChEBI" id="CHEBI:57540"/>
        <dbReference type="ChEBI" id="CHEBI:57945"/>
        <dbReference type="EC" id="1.2.1.3"/>
    </reaction>
</comment>
<dbReference type="Proteomes" id="UP000800094">
    <property type="component" value="Unassembled WGS sequence"/>
</dbReference>
<protein>
    <recommendedName>
        <fullName evidence="3">aldehyde dehydrogenase (NAD(+))</fullName>
        <ecNumber evidence="3">1.2.1.3</ecNumber>
    </recommendedName>
</protein>
<dbReference type="GO" id="GO:0004029">
    <property type="term" value="F:aldehyde dehydrogenase (NAD+) activity"/>
    <property type="evidence" value="ECO:0007669"/>
    <property type="project" value="UniProtKB-EC"/>
</dbReference>
<evidence type="ECO:0000259" key="8">
    <source>
        <dbReference type="Pfam" id="PF00171"/>
    </source>
</evidence>
<dbReference type="PROSITE" id="PS00070">
    <property type="entry name" value="ALDEHYDE_DEHYDR_CYS"/>
    <property type="match status" value="1"/>
</dbReference>
<dbReference type="EMBL" id="ML987189">
    <property type="protein sequence ID" value="KAF2257252.1"/>
    <property type="molecule type" value="Genomic_DNA"/>
</dbReference>
<organism evidence="9 10">
    <name type="scientific">Trematosphaeria pertusa</name>
    <dbReference type="NCBI Taxonomy" id="390896"/>
    <lineage>
        <taxon>Eukaryota</taxon>
        <taxon>Fungi</taxon>
        <taxon>Dikarya</taxon>
        <taxon>Ascomycota</taxon>
        <taxon>Pezizomycotina</taxon>
        <taxon>Dothideomycetes</taxon>
        <taxon>Pleosporomycetidae</taxon>
        <taxon>Pleosporales</taxon>
        <taxon>Massarineae</taxon>
        <taxon>Trematosphaeriaceae</taxon>
        <taxon>Trematosphaeria</taxon>
    </lineage>
</organism>
<dbReference type="InterPro" id="IPR016163">
    <property type="entry name" value="Ald_DH_C"/>
</dbReference>
<dbReference type="EC" id="1.2.1.3" evidence="3"/>
<keyword evidence="10" id="KW-1185">Reference proteome</keyword>
<dbReference type="InterPro" id="IPR016162">
    <property type="entry name" value="Ald_DH_N"/>
</dbReference>
<evidence type="ECO:0000256" key="6">
    <source>
        <dbReference type="RuleBase" id="RU003345"/>
    </source>
</evidence>
<proteinExistence type="inferred from homology"/>
<dbReference type="PROSITE" id="PS00687">
    <property type="entry name" value="ALDEHYDE_DEHYDR_GLU"/>
    <property type="match status" value="1"/>
</dbReference>
<dbReference type="Gene3D" id="3.40.605.10">
    <property type="entry name" value="Aldehyde Dehydrogenase, Chain A, domain 1"/>
    <property type="match status" value="1"/>
</dbReference>
<name>A0A6A6J4U8_9PLEO</name>
<dbReference type="FunFam" id="3.40.309.10:FF:000024">
    <property type="entry name" value="Betaine aldehyde dehydrogenase"/>
    <property type="match status" value="1"/>
</dbReference>
<keyword evidence="2 6" id="KW-0560">Oxidoreductase</keyword>
<accession>A0A6A6J4U8</accession>
<evidence type="ECO:0000256" key="7">
    <source>
        <dbReference type="SAM" id="Phobius"/>
    </source>
</evidence>
<evidence type="ECO:0000256" key="5">
    <source>
        <dbReference type="PROSITE-ProRule" id="PRU10007"/>
    </source>
</evidence>
<gene>
    <name evidence="9" type="ORF">BU26DRAFT_513958</name>
</gene>
<dbReference type="InterPro" id="IPR015590">
    <property type="entry name" value="Aldehyde_DH_dom"/>
</dbReference>
<feature type="domain" description="Aldehyde dehydrogenase" evidence="8">
    <location>
        <begin position="65"/>
        <end position="534"/>
    </location>
</feature>
<dbReference type="AlphaFoldDB" id="A0A6A6J4U8"/>
<dbReference type="PANTHER" id="PTHR11699">
    <property type="entry name" value="ALDEHYDE DEHYDROGENASE-RELATED"/>
    <property type="match status" value="1"/>
</dbReference>
<evidence type="ECO:0000313" key="10">
    <source>
        <dbReference type="Proteomes" id="UP000800094"/>
    </source>
</evidence>
<dbReference type="Gene3D" id="3.40.309.10">
    <property type="entry name" value="Aldehyde Dehydrogenase, Chain A, domain 2"/>
    <property type="match status" value="1"/>
</dbReference>
<dbReference type="InterPro" id="IPR016160">
    <property type="entry name" value="Ald_DH_CS_CYS"/>
</dbReference>
<feature type="transmembrane region" description="Helical" evidence="7">
    <location>
        <begin position="7"/>
        <end position="27"/>
    </location>
</feature>
<dbReference type="OrthoDB" id="310895at2759"/>
<dbReference type="RefSeq" id="XP_033692256.1">
    <property type="nucleotide sequence ID" value="XM_033827725.1"/>
</dbReference>
<evidence type="ECO:0000256" key="2">
    <source>
        <dbReference type="ARBA" id="ARBA00023002"/>
    </source>
</evidence>
<dbReference type="SUPFAM" id="SSF53720">
    <property type="entry name" value="ALDH-like"/>
    <property type="match status" value="1"/>
</dbReference>
<keyword evidence="7" id="KW-0812">Transmembrane</keyword>
<reference evidence="9" key="1">
    <citation type="journal article" date="2020" name="Stud. Mycol.">
        <title>101 Dothideomycetes genomes: a test case for predicting lifestyles and emergence of pathogens.</title>
        <authorList>
            <person name="Haridas S."/>
            <person name="Albert R."/>
            <person name="Binder M."/>
            <person name="Bloem J."/>
            <person name="Labutti K."/>
            <person name="Salamov A."/>
            <person name="Andreopoulos B."/>
            <person name="Baker S."/>
            <person name="Barry K."/>
            <person name="Bills G."/>
            <person name="Bluhm B."/>
            <person name="Cannon C."/>
            <person name="Castanera R."/>
            <person name="Culley D."/>
            <person name="Daum C."/>
            <person name="Ezra D."/>
            <person name="Gonzalez J."/>
            <person name="Henrissat B."/>
            <person name="Kuo A."/>
            <person name="Liang C."/>
            <person name="Lipzen A."/>
            <person name="Lutzoni F."/>
            <person name="Magnuson J."/>
            <person name="Mondo S."/>
            <person name="Nolan M."/>
            <person name="Ohm R."/>
            <person name="Pangilinan J."/>
            <person name="Park H.-J."/>
            <person name="Ramirez L."/>
            <person name="Alfaro M."/>
            <person name="Sun H."/>
            <person name="Tritt A."/>
            <person name="Yoshinaga Y."/>
            <person name="Zwiers L.-H."/>
            <person name="Turgeon B."/>
            <person name="Goodwin S."/>
            <person name="Spatafora J."/>
            <person name="Crous P."/>
            <person name="Grigoriev I."/>
        </authorList>
    </citation>
    <scope>NUCLEOTIDE SEQUENCE</scope>
    <source>
        <strain evidence="9">CBS 122368</strain>
    </source>
</reference>
<dbReference type="CDD" id="cd07098">
    <property type="entry name" value="ALDH_F15-22"/>
    <property type="match status" value="1"/>
</dbReference>
<evidence type="ECO:0000256" key="3">
    <source>
        <dbReference type="ARBA" id="ARBA00024226"/>
    </source>
</evidence>